<keyword evidence="4" id="KW-0862">Zinc</keyword>
<feature type="compositionally biased region" description="Polar residues" evidence="5">
    <location>
        <begin position="256"/>
        <end position="265"/>
    </location>
</feature>
<dbReference type="InterPro" id="IPR002867">
    <property type="entry name" value="IBR_dom"/>
</dbReference>
<organism evidence="7 8">
    <name type="scientific">Roridomyces roridus</name>
    <dbReference type="NCBI Taxonomy" id="1738132"/>
    <lineage>
        <taxon>Eukaryota</taxon>
        <taxon>Fungi</taxon>
        <taxon>Dikarya</taxon>
        <taxon>Basidiomycota</taxon>
        <taxon>Agaricomycotina</taxon>
        <taxon>Agaricomycetes</taxon>
        <taxon>Agaricomycetidae</taxon>
        <taxon>Agaricales</taxon>
        <taxon>Marasmiineae</taxon>
        <taxon>Mycenaceae</taxon>
        <taxon>Roridomyces</taxon>
    </lineage>
</organism>
<keyword evidence="8" id="KW-1185">Reference proteome</keyword>
<sequence>MFKKYKAFVKNEGKFQPPGARALQDFVNLYDAQHDAGLVSKVVRAETEAALRRSGDRIRSAEALTSQTSIDSSASLSLRRATSTSSFGTFSQPAGSSKAEMEITYTPRPPQSDSGSSSGAASTHRTSGFTESAPSSLSLLSRSRSYSSVGTEATSVDSPTSPALAMSPKSLMRAVLAPHPEHESEIEEEDVPHSRQSPTALWVSRTPIPPARPPTTQPPDQWGWATKKTQARDKDLQMWAASTSQASQVERERSTPESIQPQTRMASPPPLVLPEPPVSLSHTAVAAYTREGKEFNSVLPPVLPVQLPPAPSASVRAKSVPIPGNLRECMCFVLPELVKARDGKQLQQQQQSPGRYGISLDPCNHVFCGACLAESIYHSLNMAFDLTTYGAKLPVYAPDHLHGFGKPEFPIMCPTCLFKRRQTMRPPTQITDTMARLVLGAPNMDEWNHGRLLQTLNLVHCPRKGCNESFDLDDAIPAGPQHPKQRVHCPRCRQSICKACKSGWHETPVDCVRYNQAQGPRPAPLRDHYPRNNQVVAAKPVVESRIASPDPRRRVMIYNPAETGRHGATTWMWDEHSGSLQHLHQ</sequence>
<dbReference type="GO" id="GO:0008270">
    <property type="term" value="F:zinc ion binding"/>
    <property type="evidence" value="ECO:0007669"/>
    <property type="project" value="UniProtKB-KW"/>
</dbReference>
<reference evidence="7" key="1">
    <citation type="submission" date="2023-03" db="EMBL/GenBank/DDBJ databases">
        <title>Massive genome expansion in bonnet fungi (Mycena s.s.) driven by repeated elements and novel gene families across ecological guilds.</title>
        <authorList>
            <consortium name="Lawrence Berkeley National Laboratory"/>
            <person name="Harder C.B."/>
            <person name="Miyauchi S."/>
            <person name="Viragh M."/>
            <person name="Kuo A."/>
            <person name="Thoen E."/>
            <person name="Andreopoulos B."/>
            <person name="Lu D."/>
            <person name="Skrede I."/>
            <person name="Drula E."/>
            <person name="Henrissat B."/>
            <person name="Morin E."/>
            <person name="Kohler A."/>
            <person name="Barry K."/>
            <person name="LaButti K."/>
            <person name="Morin E."/>
            <person name="Salamov A."/>
            <person name="Lipzen A."/>
            <person name="Mereny Z."/>
            <person name="Hegedus B."/>
            <person name="Baldrian P."/>
            <person name="Stursova M."/>
            <person name="Weitz H."/>
            <person name="Taylor A."/>
            <person name="Grigoriev I.V."/>
            <person name="Nagy L.G."/>
            <person name="Martin F."/>
            <person name="Kauserud H."/>
        </authorList>
    </citation>
    <scope>NUCLEOTIDE SEQUENCE</scope>
    <source>
        <strain evidence="7">9284</strain>
    </source>
</reference>
<accession>A0AAD7C8B4</accession>
<evidence type="ECO:0000259" key="6">
    <source>
        <dbReference type="Pfam" id="PF01485"/>
    </source>
</evidence>
<dbReference type="InterPro" id="IPR031127">
    <property type="entry name" value="E3_UB_ligase_RBR"/>
</dbReference>
<dbReference type="CDD" id="cd20335">
    <property type="entry name" value="BRcat_RBR"/>
    <property type="match status" value="1"/>
</dbReference>
<evidence type="ECO:0000313" key="8">
    <source>
        <dbReference type="Proteomes" id="UP001221142"/>
    </source>
</evidence>
<proteinExistence type="predicted"/>
<keyword evidence="2" id="KW-0863">Zinc-finger</keyword>
<feature type="domain" description="IBR" evidence="6">
    <location>
        <begin position="455"/>
        <end position="511"/>
    </location>
</feature>
<dbReference type="GO" id="GO:0004842">
    <property type="term" value="F:ubiquitin-protein transferase activity"/>
    <property type="evidence" value="ECO:0007669"/>
    <property type="project" value="InterPro"/>
</dbReference>
<feature type="region of interest" description="Disordered" evidence="5">
    <location>
        <begin position="204"/>
        <end position="223"/>
    </location>
</feature>
<evidence type="ECO:0000256" key="5">
    <source>
        <dbReference type="SAM" id="MobiDB-lite"/>
    </source>
</evidence>
<evidence type="ECO:0000256" key="2">
    <source>
        <dbReference type="ARBA" id="ARBA00022771"/>
    </source>
</evidence>
<dbReference type="Pfam" id="PF01485">
    <property type="entry name" value="IBR"/>
    <property type="match status" value="1"/>
</dbReference>
<feature type="region of interest" description="Disordered" evidence="5">
    <location>
        <begin position="85"/>
        <end position="137"/>
    </location>
</feature>
<evidence type="ECO:0000256" key="3">
    <source>
        <dbReference type="ARBA" id="ARBA00022786"/>
    </source>
</evidence>
<keyword evidence="3" id="KW-0833">Ubl conjugation pathway</keyword>
<protein>
    <recommendedName>
        <fullName evidence="6">IBR domain-containing protein</fullName>
    </recommendedName>
</protein>
<gene>
    <name evidence="7" type="ORF">FB45DRAFT_1022573</name>
</gene>
<feature type="region of interest" description="Disordered" evidence="5">
    <location>
        <begin position="241"/>
        <end position="270"/>
    </location>
</feature>
<feature type="compositionally biased region" description="Polar residues" evidence="5">
    <location>
        <begin position="123"/>
        <end position="134"/>
    </location>
</feature>
<comment type="caution">
    <text evidence="7">The sequence shown here is derived from an EMBL/GenBank/DDBJ whole genome shotgun (WGS) entry which is preliminary data.</text>
</comment>
<dbReference type="Proteomes" id="UP001221142">
    <property type="component" value="Unassembled WGS sequence"/>
</dbReference>
<feature type="compositionally biased region" description="Pro residues" evidence="5">
    <location>
        <begin position="207"/>
        <end position="217"/>
    </location>
</feature>
<dbReference type="AlphaFoldDB" id="A0AAD7C8B4"/>
<evidence type="ECO:0000256" key="1">
    <source>
        <dbReference type="ARBA" id="ARBA00022723"/>
    </source>
</evidence>
<dbReference type="EMBL" id="JARKIF010000004">
    <property type="protein sequence ID" value="KAJ7641848.1"/>
    <property type="molecule type" value="Genomic_DNA"/>
</dbReference>
<keyword evidence="1" id="KW-0479">Metal-binding</keyword>
<dbReference type="PANTHER" id="PTHR11685">
    <property type="entry name" value="RBR FAMILY RING FINGER AND IBR DOMAIN-CONTAINING"/>
    <property type="match status" value="1"/>
</dbReference>
<feature type="compositionally biased region" description="Low complexity" evidence="5">
    <location>
        <begin position="112"/>
        <end position="122"/>
    </location>
</feature>
<dbReference type="GO" id="GO:0016567">
    <property type="term" value="P:protein ubiquitination"/>
    <property type="evidence" value="ECO:0007669"/>
    <property type="project" value="InterPro"/>
</dbReference>
<evidence type="ECO:0000313" key="7">
    <source>
        <dbReference type="EMBL" id="KAJ7641848.1"/>
    </source>
</evidence>
<evidence type="ECO:0000256" key="4">
    <source>
        <dbReference type="ARBA" id="ARBA00022833"/>
    </source>
</evidence>
<name>A0AAD7C8B4_9AGAR</name>